<accession>A0A0D8JTI4</accession>
<dbReference type="AlphaFoldDB" id="A0A0D8JTI4"/>
<protein>
    <submittedName>
        <fullName evidence="1">Uncharacterized protein</fullName>
    </submittedName>
</protein>
<proteinExistence type="predicted"/>
<dbReference type="GeneID" id="24164470"/>
<reference evidence="2" key="2">
    <citation type="journal article" date="2010" name="Genome Res.">
        <title>Population genomic sequencing of Coccidioides fungi reveals recent hybridization and transposon control.</title>
        <authorList>
            <person name="Neafsey D.E."/>
            <person name="Barker B.M."/>
            <person name="Sharpton T.J."/>
            <person name="Stajich J.E."/>
            <person name="Park D.J."/>
            <person name="Whiston E."/>
            <person name="Hung C.-Y."/>
            <person name="McMahan C."/>
            <person name="White J."/>
            <person name="Sykes S."/>
            <person name="Heiman D."/>
            <person name="Young S."/>
            <person name="Zeng Q."/>
            <person name="Abouelleil A."/>
            <person name="Aftuck L."/>
            <person name="Bessette D."/>
            <person name="Brown A."/>
            <person name="FitzGerald M."/>
            <person name="Lui A."/>
            <person name="Macdonald J.P."/>
            <person name="Priest M."/>
            <person name="Orbach M.J."/>
            <person name="Galgiani J.N."/>
            <person name="Kirkland T.N."/>
            <person name="Cole G.T."/>
            <person name="Birren B.W."/>
            <person name="Henn M.R."/>
            <person name="Taylor J.W."/>
            <person name="Rounsley S.D."/>
        </authorList>
    </citation>
    <scope>GENOME REANNOTATION</scope>
    <source>
        <strain evidence="2">RS</strain>
    </source>
</reference>
<dbReference type="OMA" id="QTHAHAM"/>
<sequence length="79" mass="9202">MKFARLEIKIMAHDYDCLAAVSISRERVEKKIRRFLGQLQGLSEDNNSSSASEKMKKDDFEIVIFSDKNDEENNKMEDD</sequence>
<gene>
    <name evidence="1" type="ORF">CIMG_12843</name>
</gene>
<keyword evidence="2" id="KW-1185">Reference proteome</keyword>
<name>A0A0D8JTI4_COCIM</name>
<reference evidence="2" key="1">
    <citation type="journal article" date="2009" name="Genome Res.">
        <title>Comparative genomic analyses of the human fungal pathogens Coccidioides and their relatives.</title>
        <authorList>
            <person name="Sharpton T.J."/>
            <person name="Stajich J.E."/>
            <person name="Rounsley S.D."/>
            <person name="Gardner M.J."/>
            <person name="Wortman J.R."/>
            <person name="Jordar V.S."/>
            <person name="Maiti R."/>
            <person name="Kodira C.D."/>
            <person name="Neafsey D.E."/>
            <person name="Zeng Q."/>
            <person name="Hung C.-Y."/>
            <person name="McMahan C."/>
            <person name="Muszewska A."/>
            <person name="Grynberg M."/>
            <person name="Mandel M.A."/>
            <person name="Kellner E.M."/>
            <person name="Barker B.M."/>
            <person name="Galgiani J.N."/>
            <person name="Orbach M.J."/>
            <person name="Kirkland T.N."/>
            <person name="Cole G.T."/>
            <person name="Henn M.R."/>
            <person name="Birren B.W."/>
            <person name="Taylor J.W."/>
        </authorList>
    </citation>
    <scope>NUCLEOTIDE SEQUENCE [LARGE SCALE GENOMIC DNA]</scope>
    <source>
        <strain evidence="2">RS</strain>
    </source>
</reference>
<dbReference type="EMBL" id="GG704911">
    <property type="protein sequence ID" value="KJF60271.1"/>
    <property type="molecule type" value="Genomic_DNA"/>
</dbReference>
<evidence type="ECO:0000313" key="2">
    <source>
        <dbReference type="Proteomes" id="UP000001261"/>
    </source>
</evidence>
<evidence type="ECO:0000313" key="1">
    <source>
        <dbReference type="EMBL" id="KJF60271.1"/>
    </source>
</evidence>
<dbReference type="InParanoid" id="A0A0D8JTI4"/>
<dbReference type="Proteomes" id="UP000001261">
    <property type="component" value="Unassembled WGS sequence"/>
</dbReference>
<dbReference type="KEGG" id="cim:CIMG_12843"/>
<dbReference type="RefSeq" id="XP_004445896.1">
    <property type="nucleotide sequence ID" value="XM_004445839.1"/>
</dbReference>
<dbReference type="VEuPathDB" id="FungiDB:CIMG_12843"/>
<organism evidence="1 2">
    <name type="scientific">Coccidioides immitis (strain RS)</name>
    <name type="common">Valley fever fungus</name>
    <dbReference type="NCBI Taxonomy" id="246410"/>
    <lineage>
        <taxon>Eukaryota</taxon>
        <taxon>Fungi</taxon>
        <taxon>Dikarya</taxon>
        <taxon>Ascomycota</taxon>
        <taxon>Pezizomycotina</taxon>
        <taxon>Eurotiomycetes</taxon>
        <taxon>Eurotiomycetidae</taxon>
        <taxon>Onygenales</taxon>
        <taxon>Onygenaceae</taxon>
        <taxon>Coccidioides</taxon>
    </lineage>
</organism>